<dbReference type="OrthoDB" id="8688854at2"/>
<evidence type="ECO:0000313" key="2">
    <source>
        <dbReference type="EMBL" id="BAN49580.1"/>
    </source>
</evidence>
<dbReference type="AlphaFoldDB" id="S6ALF1"/>
<reference evidence="2 3" key="1">
    <citation type="journal article" date="2013" name="Genome Announc.">
        <title>Complete Genome Sequence of the Carbazole Degrader Pseudomonas resinovorans Strain CA10 (NBRC 106553).</title>
        <authorList>
            <person name="Shintani M."/>
            <person name="Hosoyama A."/>
            <person name="Ohji S."/>
            <person name="Tsuchikane K."/>
            <person name="Takarada H."/>
            <person name="Yamazoe A."/>
            <person name="Fujita N."/>
            <person name="Nojiri H."/>
        </authorList>
    </citation>
    <scope>NUCLEOTIDE SEQUENCE [LARGE SCALE GENOMIC DNA]</scope>
    <source>
        <strain evidence="2 3">NBRC 106553</strain>
    </source>
</reference>
<dbReference type="PATRIC" id="fig|1245471.3.peg.3889"/>
<evidence type="ECO:0000313" key="3">
    <source>
        <dbReference type="Proteomes" id="UP000015503"/>
    </source>
</evidence>
<dbReference type="STRING" id="1245471.PCA10_38480"/>
<proteinExistence type="predicted"/>
<dbReference type="KEGG" id="pre:PCA10_38480"/>
<name>S6ALF1_METRE</name>
<dbReference type="eggNOG" id="ENOG5033364">
    <property type="taxonomic scope" value="Bacteria"/>
</dbReference>
<dbReference type="Proteomes" id="UP000015503">
    <property type="component" value="Chromosome"/>
</dbReference>
<gene>
    <name evidence="2" type="ORF">PCA10_38480</name>
</gene>
<dbReference type="RefSeq" id="WP_016493717.1">
    <property type="nucleotide sequence ID" value="NC_021499.1"/>
</dbReference>
<organism evidence="2 3">
    <name type="scientific">Metapseudomonas resinovorans NBRC 106553</name>
    <dbReference type="NCBI Taxonomy" id="1245471"/>
    <lineage>
        <taxon>Bacteria</taxon>
        <taxon>Pseudomonadati</taxon>
        <taxon>Pseudomonadota</taxon>
        <taxon>Gammaproteobacteria</taxon>
        <taxon>Pseudomonadales</taxon>
        <taxon>Pseudomonadaceae</taxon>
        <taxon>Metapseudomonas</taxon>
    </lineage>
</organism>
<feature type="coiled-coil region" evidence="1">
    <location>
        <begin position="68"/>
        <end position="95"/>
    </location>
</feature>
<dbReference type="HOGENOM" id="CLU_125978_2_0_6"/>
<keyword evidence="3" id="KW-1185">Reference proteome</keyword>
<keyword evidence="1" id="KW-0175">Coiled coil</keyword>
<accession>S6ALF1</accession>
<sequence length="151" mass="16305">MLSLDVNNSVARLSEAVRRQVAAKERGDEPEDRATVLQGIRVSLSDLGKAGKPQKNDDIDESSLPDRIKELLKMIRELKAQIAERKAELQAIASDPGLDEETRRQRLEAVQGQLASLQGALGSANANLVKAVRDANLSQEQAGELGKLLAG</sequence>
<dbReference type="EMBL" id="AP013068">
    <property type="protein sequence ID" value="BAN49580.1"/>
    <property type="molecule type" value="Genomic_DNA"/>
</dbReference>
<protein>
    <submittedName>
        <fullName evidence="2">Uncharacterized protein</fullName>
    </submittedName>
</protein>
<evidence type="ECO:0000256" key="1">
    <source>
        <dbReference type="SAM" id="Coils"/>
    </source>
</evidence>